<evidence type="ECO:0000256" key="1">
    <source>
        <dbReference type="ARBA" id="ARBA00004191"/>
    </source>
</evidence>
<reference evidence="11" key="1">
    <citation type="journal article" date="2021" name="Open Biol.">
        <title>Shared evolutionary footprints suggest mitochondrial oxidative damage underlies multiple complex I losses in fungi.</title>
        <authorList>
            <person name="Schikora-Tamarit M.A."/>
            <person name="Marcet-Houben M."/>
            <person name="Nosek J."/>
            <person name="Gabaldon T."/>
        </authorList>
    </citation>
    <scope>NUCLEOTIDE SEQUENCE</scope>
    <source>
        <strain evidence="11">CBS2887</strain>
    </source>
</reference>
<evidence type="ECO:0000313" key="12">
    <source>
        <dbReference type="Proteomes" id="UP000774326"/>
    </source>
</evidence>
<keyword evidence="4" id="KW-1003">Cell membrane</keyword>
<name>A0A9P8TK20_WICPI</name>
<keyword evidence="8 10" id="KW-0732">Signal</keyword>
<comment type="subcellular location">
    <subcellularLocation>
        <location evidence="2">Cell membrane</location>
        <topology evidence="2">Lipid-anchor</topology>
        <topology evidence="2">GPI-anchor</topology>
    </subcellularLocation>
    <subcellularLocation>
        <location evidence="1">Secreted</location>
        <location evidence="1">Cell wall</location>
    </subcellularLocation>
</comment>
<keyword evidence="7" id="KW-0472">Membrane</keyword>
<gene>
    <name evidence="11" type="ORF">WICPIJ_006636</name>
</gene>
<keyword evidence="12" id="KW-1185">Reference proteome</keyword>
<evidence type="ECO:0000256" key="10">
    <source>
        <dbReference type="SAM" id="SignalP"/>
    </source>
</evidence>
<evidence type="ECO:0000256" key="2">
    <source>
        <dbReference type="ARBA" id="ARBA00004609"/>
    </source>
</evidence>
<evidence type="ECO:0000256" key="7">
    <source>
        <dbReference type="ARBA" id="ARBA00022622"/>
    </source>
</evidence>
<evidence type="ECO:0000256" key="4">
    <source>
        <dbReference type="ARBA" id="ARBA00022475"/>
    </source>
</evidence>
<feature type="signal peptide" evidence="10">
    <location>
        <begin position="1"/>
        <end position="18"/>
    </location>
</feature>
<comment type="similarity">
    <text evidence="3">Belongs to the SPS2 family.</text>
</comment>
<dbReference type="Proteomes" id="UP000774326">
    <property type="component" value="Unassembled WGS sequence"/>
</dbReference>
<dbReference type="AlphaFoldDB" id="A0A9P8TK20"/>
<evidence type="ECO:0000256" key="8">
    <source>
        <dbReference type="ARBA" id="ARBA00022729"/>
    </source>
</evidence>
<keyword evidence="5" id="KW-0134">Cell wall</keyword>
<protein>
    <submittedName>
        <fullName evidence="11">Uncharacterized protein</fullName>
    </submittedName>
</protein>
<evidence type="ECO:0000256" key="9">
    <source>
        <dbReference type="ARBA" id="ARBA00023180"/>
    </source>
</evidence>
<dbReference type="SUPFAM" id="SSF52058">
    <property type="entry name" value="L domain-like"/>
    <property type="match status" value="2"/>
</dbReference>
<organism evidence="11 12">
    <name type="scientific">Wickerhamomyces pijperi</name>
    <name type="common">Yeast</name>
    <name type="synonym">Pichia pijperi</name>
    <dbReference type="NCBI Taxonomy" id="599730"/>
    <lineage>
        <taxon>Eukaryota</taxon>
        <taxon>Fungi</taxon>
        <taxon>Dikarya</taxon>
        <taxon>Ascomycota</taxon>
        <taxon>Saccharomycotina</taxon>
        <taxon>Saccharomycetes</taxon>
        <taxon>Phaffomycetales</taxon>
        <taxon>Wickerhamomycetaceae</taxon>
        <taxon>Wickerhamomyces</taxon>
    </lineage>
</organism>
<evidence type="ECO:0000256" key="5">
    <source>
        <dbReference type="ARBA" id="ARBA00022512"/>
    </source>
</evidence>
<evidence type="ECO:0000313" key="11">
    <source>
        <dbReference type="EMBL" id="KAH3682398.1"/>
    </source>
</evidence>
<evidence type="ECO:0000256" key="3">
    <source>
        <dbReference type="ARBA" id="ARBA00005798"/>
    </source>
</evidence>
<dbReference type="OrthoDB" id="536881at2759"/>
<keyword evidence="7" id="KW-0449">Lipoprotein</keyword>
<dbReference type="InterPro" id="IPR036941">
    <property type="entry name" value="Rcpt_L-dom_sf"/>
</dbReference>
<dbReference type="GO" id="GO:0098552">
    <property type="term" value="C:side of membrane"/>
    <property type="evidence" value="ECO:0007669"/>
    <property type="project" value="UniProtKB-KW"/>
</dbReference>
<feature type="chain" id="PRO_5040105946" evidence="10">
    <location>
        <begin position="19"/>
        <end position="430"/>
    </location>
</feature>
<dbReference type="PANTHER" id="PTHR31018">
    <property type="entry name" value="SPORULATION-SPECIFIC PROTEIN-RELATED"/>
    <property type="match status" value="1"/>
</dbReference>
<keyword evidence="7" id="KW-0336">GPI-anchor</keyword>
<accession>A0A9P8TK20</accession>
<dbReference type="Gene3D" id="3.80.20.20">
    <property type="entry name" value="Receptor L-domain"/>
    <property type="match status" value="1"/>
</dbReference>
<dbReference type="PANTHER" id="PTHR31018:SF3">
    <property type="entry name" value="RECEPTOR PROTEIN-TYROSINE KINASE"/>
    <property type="match status" value="1"/>
</dbReference>
<sequence length="430" mass="43589">MQFKSAVLLGALSTAVLGASSSAAVSASASASATTTYSIASGCSFTSATATAQADLDKYASCEALVGDLTIEGDGLAVAYLNGVKAIYGSLTIFNATQLTSFTANSLGSISEEFKLNALTILTTLALPALSAVGSINFVTLPALDSIQLNTGITKIDSLVISDTALETLDGFDVTHLDTFNVNNNKNLNSIDSSLEFVNVALEVSFNAKTVEVSFDQLQWANNMTFRDISSASFAKLQAVNASLGFINTSLSQIEIPTLTTVGGSLAIVSNEDLEDLELANLTSIAGGFEIANNTELSNIDGFNSLETVGGAIIFIGAFNNASLPSLKRVSGGAHIESSGELDCSPFNSLDKKGAIQGDAYVCKGKSTSTSIALSAATKAASSSSSETATATATASTTKASSSSKAAAGSVAVQVGSIFAGVAGLALALI</sequence>
<dbReference type="GO" id="GO:0005886">
    <property type="term" value="C:plasma membrane"/>
    <property type="evidence" value="ECO:0007669"/>
    <property type="project" value="UniProtKB-SubCell"/>
</dbReference>
<proteinExistence type="inferred from homology"/>
<dbReference type="InterPro" id="IPR051648">
    <property type="entry name" value="CWI-Assembly_Regulator"/>
</dbReference>
<keyword evidence="6" id="KW-0964">Secreted</keyword>
<keyword evidence="9" id="KW-0325">Glycoprotein</keyword>
<evidence type="ECO:0000256" key="6">
    <source>
        <dbReference type="ARBA" id="ARBA00022525"/>
    </source>
</evidence>
<reference evidence="11" key="2">
    <citation type="submission" date="2021-01" db="EMBL/GenBank/DDBJ databases">
        <authorList>
            <person name="Schikora-Tamarit M.A."/>
        </authorList>
    </citation>
    <scope>NUCLEOTIDE SEQUENCE</scope>
    <source>
        <strain evidence="11">CBS2887</strain>
    </source>
</reference>
<comment type="caution">
    <text evidence="11">The sequence shown here is derived from an EMBL/GenBank/DDBJ whole genome shotgun (WGS) entry which is preliminary data.</text>
</comment>
<dbReference type="EMBL" id="JAEUBG010003720">
    <property type="protein sequence ID" value="KAH3682398.1"/>
    <property type="molecule type" value="Genomic_DNA"/>
</dbReference>